<dbReference type="PANTHER" id="PTHR46481:SF10">
    <property type="entry name" value="ZINC FINGER BED DOMAIN-CONTAINING PROTEIN 39"/>
    <property type="match status" value="1"/>
</dbReference>
<dbReference type="GO" id="GO:0005634">
    <property type="term" value="C:nucleus"/>
    <property type="evidence" value="ECO:0007669"/>
    <property type="project" value="UniProtKB-SubCell"/>
</dbReference>
<comment type="subcellular location">
    <subcellularLocation>
        <location evidence="1">Nucleus</location>
    </subcellularLocation>
</comment>
<accession>A0AA88HG02</accession>
<evidence type="ECO:0000256" key="1">
    <source>
        <dbReference type="ARBA" id="ARBA00004123"/>
    </source>
</evidence>
<dbReference type="GO" id="GO:0008270">
    <property type="term" value="F:zinc ion binding"/>
    <property type="evidence" value="ECO:0007669"/>
    <property type="project" value="UniProtKB-KW"/>
</dbReference>
<proteinExistence type="predicted"/>
<evidence type="ECO:0000313" key="6">
    <source>
        <dbReference type="EMBL" id="KAK2710663.1"/>
    </source>
</evidence>
<evidence type="ECO:0000256" key="4">
    <source>
        <dbReference type="ARBA" id="ARBA00022833"/>
    </source>
</evidence>
<comment type="caution">
    <text evidence="6">The sequence shown here is derived from an EMBL/GenBank/DDBJ whole genome shotgun (WGS) entry which is preliminary data.</text>
</comment>
<evidence type="ECO:0000256" key="2">
    <source>
        <dbReference type="ARBA" id="ARBA00022723"/>
    </source>
</evidence>
<evidence type="ECO:0008006" key="8">
    <source>
        <dbReference type="Google" id="ProtNLM"/>
    </source>
</evidence>
<evidence type="ECO:0000313" key="7">
    <source>
        <dbReference type="Proteomes" id="UP001187531"/>
    </source>
</evidence>
<dbReference type="EMBL" id="JAVRJZ010000016">
    <property type="protein sequence ID" value="KAK2710664.1"/>
    <property type="molecule type" value="Genomic_DNA"/>
</dbReference>
<protein>
    <recommendedName>
        <fullName evidence="8">BED-type domain-containing protein</fullName>
    </recommendedName>
</protein>
<evidence type="ECO:0000256" key="5">
    <source>
        <dbReference type="ARBA" id="ARBA00023242"/>
    </source>
</evidence>
<dbReference type="PANTHER" id="PTHR46481">
    <property type="entry name" value="ZINC FINGER BED DOMAIN-CONTAINING PROTEIN 4"/>
    <property type="match status" value="1"/>
</dbReference>
<evidence type="ECO:0000256" key="3">
    <source>
        <dbReference type="ARBA" id="ARBA00022771"/>
    </source>
</evidence>
<dbReference type="SUPFAM" id="SSF53098">
    <property type="entry name" value="Ribonuclease H-like"/>
    <property type="match status" value="1"/>
</dbReference>
<dbReference type="InterPro" id="IPR052035">
    <property type="entry name" value="ZnF_BED_domain_contain"/>
</dbReference>
<reference evidence="6" key="1">
    <citation type="submission" date="2023-07" db="EMBL/GenBank/DDBJ databases">
        <title>Chromosome-level genome assembly of Artemia franciscana.</title>
        <authorList>
            <person name="Jo E."/>
        </authorList>
    </citation>
    <scope>NUCLEOTIDE SEQUENCE</scope>
    <source>
        <tissue evidence="6">Whole body</tissue>
    </source>
</reference>
<keyword evidence="2" id="KW-0479">Metal-binding</keyword>
<dbReference type="EMBL" id="JAVRJZ010000016">
    <property type="protein sequence ID" value="KAK2710663.1"/>
    <property type="molecule type" value="Genomic_DNA"/>
</dbReference>
<keyword evidence="3" id="KW-0863">Zinc-finger</keyword>
<name>A0AA88HG02_ARTSF</name>
<dbReference type="SUPFAM" id="SSF140996">
    <property type="entry name" value="Hermes dimerisation domain"/>
    <property type="match status" value="1"/>
</dbReference>
<gene>
    <name evidence="6" type="ORF">QYM36_011995</name>
</gene>
<organism evidence="6 7">
    <name type="scientific">Artemia franciscana</name>
    <name type="common">Brine shrimp</name>
    <name type="synonym">Artemia sanfranciscana</name>
    <dbReference type="NCBI Taxonomy" id="6661"/>
    <lineage>
        <taxon>Eukaryota</taxon>
        <taxon>Metazoa</taxon>
        <taxon>Ecdysozoa</taxon>
        <taxon>Arthropoda</taxon>
        <taxon>Crustacea</taxon>
        <taxon>Branchiopoda</taxon>
        <taxon>Anostraca</taxon>
        <taxon>Artemiidae</taxon>
        <taxon>Artemia</taxon>
    </lineage>
</organism>
<dbReference type="AlphaFoldDB" id="A0AA88HG02"/>
<dbReference type="SMART" id="SM00614">
    <property type="entry name" value="ZnF_BED"/>
    <property type="match status" value="1"/>
</dbReference>
<dbReference type="InterPro" id="IPR012337">
    <property type="entry name" value="RNaseH-like_sf"/>
</dbReference>
<keyword evidence="4" id="KW-0862">Zinc</keyword>
<sequence>MITTRIKLENATDCPSERYEVDNSTGLSLLPNPEMSAGSSQEEFTMVNGSKVYNKTIVERLLETQNPRITLVPQPKAVSFLWKTFRRVCVDSLLQPYACCIVCKRIVNYQSRTGTSSLIRHKCPPKLRPILDMLREDTTPWAMTVTPIDVAQQPDILERAIKRQRRDMKIETLFPASPSPTNCIQVTPSRLDGLGEHEDCRLQACDEGEDYGLLAVEKARHFFLKELWPMSLLESSAFIELTQSLIDLGARAGSVHISSILSRSAIFADLHNVDLCQVIRESSVFSVEFWKNYQKKKFFTVRCHYLDETFHRISNEIKTSEYNSDNLKEPLQSFFESVGKIIKIPDDFTPKDSFFITSNEIFKTNEGIIIPSFSDFLNTAFNELCNVEGISTRCQKWTDLRSALHEIQDVELMSQIHSTIELASQMFENLSTSNAQIGACYLWWLKLERKIEAWNNPVFEKLKSKKYQFHVFFYIALCLDPSFKSLKMIDDKTRENTYRELQHILRGVPKLPKEEPDEKPEADVSSSNFFAEFMEPNPEQIDDLERYQRHMSTCRSDAYEFWQKTSEFPTLRSVAKILLAIPTMFSPKDRILDGDSMRLVQKRMLFEVEDLEVLRLRDIYCQM</sequence>
<keyword evidence="7" id="KW-1185">Reference proteome</keyword>
<keyword evidence="5" id="KW-0539">Nucleus</keyword>
<dbReference type="Proteomes" id="UP001187531">
    <property type="component" value="Unassembled WGS sequence"/>
</dbReference>